<dbReference type="eggNOG" id="ENOG5032QEJ">
    <property type="taxonomic scope" value="Bacteria"/>
</dbReference>
<dbReference type="HOGENOM" id="CLU_144870_0_0_5"/>
<keyword evidence="1" id="KW-0472">Membrane</keyword>
<dbReference type="InterPro" id="IPR021762">
    <property type="entry name" value="DUF3325"/>
</dbReference>
<feature type="transmembrane region" description="Helical" evidence="1">
    <location>
        <begin position="6"/>
        <end position="24"/>
    </location>
</feature>
<evidence type="ECO:0000256" key="1">
    <source>
        <dbReference type="SAM" id="Phobius"/>
    </source>
</evidence>
<gene>
    <name evidence="2" type="ordered locus">TMO_1305</name>
</gene>
<protein>
    <recommendedName>
        <fullName evidence="4">DUF3325 domain-containing protein</fullName>
    </recommendedName>
</protein>
<dbReference type="AlphaFoldDB" id="I3TK56"/>
<feature type="transmembrane region" description="Helical" evidence="1">
    <location>
        <begin position="44"/>
        <end position="62"/>
    </location>
</feature>
<evidence type="ECO:0008006" key="4">
    <source>
        <dbReference type="Google" id="ProtNLM"/>
    </source>
</evidence>
<keyword evidence="1" id="KW-1133">Transmembrane helix</keyword>
<name>I3TK56_TISMK</name>
<feature type="transmembrane region" description="Helical" evidence="1">
    <location>
        <begin position="68"/>
        <end position="88"/>
    </location>
</feature>
<reference evidence="2 3" key="1">
    <citation type="journal article" date="2012" name="J. Am. Chem. Soc.">
        <title>Bacterial biosynthesis and maturation of the didemnin anti-cancer agents.</title>
        <authorList>
            <person name="Xu Y."/>
            <person name="Kersten R.D."/>
            <person name="Nam S.J."/>
            <person name="Lu L."/>
            <person name="Al-Suwailem A.M."/>
            <person name="Zheng H."/>
            <person name="Fenical W."/>
            <person name="Dorrestein P.C."/>
            <person name="Moore B.S."/>
            <person name="Qian P.Y."/>
        </authorList>
    </citation>
    <scope>NUCLEOTIDE SEQUENCE [LARGE SCALE GENOMIC DNA]</scope>
    <source>
        <strain evidence="2 3">KA081020-065</strain>
    </source>
</reference>
<dbReference type="Pfam" id="PF11804">
    <property type="entry name" value="DUF3325"/>
    <property type="match status" value="1"/>
</dbReference>
<keyword evidence="1" id="KW-0812">Transmembrane</keyword>
<proteinExistence type="predicted"/>
<organism evidence="2 3">
    <name type="scientific">Tistrella mobilis (strain KA081020-065)</name>
    <dbReference type="NCBI Taxonomy" id="1110502"/>
    <lineage>
        <taxon>Bacteria</taxon>
        <taxon>Pseudomonadati</taxon>
        <taxon>Pseudomonadota</taxon>
        <taxon>Alphaproteobacteria</taxon>
        <taxon>Geminicoccales</taxon>
        <taxon>Geminicoccaceae</taxon>
        <taxon>Tistrella</taxon>
    </lineage>
</organism>
<sequence>MSAAAFTWPACVLAWAGFLGLALAMDRHHDQVLGGRPSVLRRRIATLAGWGLLGLATAASIAGWGWSIGLAALWGVLGLSGGGLVLGLSYAPRRLPALTAVLALTMWLPAVLV</sequence>
<evidence type="ECO:0000313" key="3">
    <source>
        <dbReference type="Proteomes" id="UP000005258"/>
    </source>
</evidence>
<accession>I3TK56</accession>
<keyword evidence="3" id="KW-1185">Reference proteome</keyword>
<dbReference type="Proteomes" id="UP000005258">
    <property type="component" value="Chromosome"/>
</dbReference>
<dbReference type="RefSeq" id="WP_014744823.1">
    <property type="nucleotide sequence ID" value="NC_017956.1"/>
</dbReference>
<dbReference type="KEGG" id="tmo:TMO_1305"/>
<dbReference type="EMBL" id="CP003236">
    <property type="protein sequence ID" value="AFK53144.1"/>
    <property type="molecule type" value="Genomic_DNA"/>
</dbReference>
<dbReference type="STRING" id="1110502.TMO_1305"/>
<evidence type="ECO:0000313" key="2">
    <source>
        <dbReference type="EMBL" id="AFK53144.1"/>
    </source>
</evidence>